<dbReference type="AlphaFoldDB" id="A0AAD7ETT7"/>
<organism evidence="10 11">
    <name type="scientific">Mycena albidolilacea</name>
    <dbReference type="NCBI Taxonomy" id="1033008"/>
    <lineage>
        <taxon>Eukaryota</taxon>
        <taxon>Fungi</taxon>
        <taxon>Dikarya</taxon>
        <taxon>Basidiomycota</taxon>
        <taxon>Agaricomycotina</taxon>
        <taxon>Agaricomycetes</taxon>
        <taxon>Agaricomycetidae</taxon>
        <taxon>Agaricales</taxon>
        <taxon>Marasmiineae</taxon>
        <taxon>Mycenaceae</taxon>
        <taxon>Mycena</taxon>
    </lineage>
</organism>
<keyword evidence="7" id="KW-0539">Nucleus</keyword>
<evidence type="ECO:0000259" key="9">
    <source>
        <dbReference type="PROSITE" id="PS50865"/>
    </source>
</evidence>
<dbReference type="SUPFAM" id="SSF144232">
    <property type="entry name" value="HIT/MYND zinc finger-like"/>
    <property type="match status" value="1"/>
</dbReference>
<sequence length="332" mass="37132">MARKGLNFIPEALVDIICLLTTDPSNSQARAELVCLMDIQSEMGNRPLEPEAIIAADFPHAYGSISNPPLRNPSDPHQMSLPFVYKASVEVEPPSTETHTGVIVSGCIACKVIKDKKDLKECRKCRSVNYCNKTCQRADWPTHKYTCRAPVGESKMMKVGRNIHHHEFFQVHLILYALRAMGPPKLRDGDHEFLLMVVIDLVSISPPPPDPGKPQKRIAVTNILPVPLCIVPPEIVDLHRAVVAGKGAGEYLHSIWITKSGVYRLEEDTSRIGVLAIQPLLLQSMGNPMFALDLYSHSYGLYRRVNFDLDFLFTSINDELRLDTANHYSLQV</sequence>
<evidence type="ECO:0000256" key="3">
    <source>
        <dbReference type="ARBA" id="ARBA00022833"/>
    </source>
</evidence>
<gene>
    <name evidence="10" type="ORF">DFH08DRAFT_100057</name>
</gene>
<dbReference type="PROSITE" id="PS50865">
    <property type="entry name" value="ZF_MYND_2"/>
    <property type="match status" value="1"/>
</dbReference>
<keyword evidence="1" id="KW-0479">Metal-binding</keyword>
<dbReference type="InterPro" id="IPR024119">
    <property type="entry name" value="TF_DEAF-1"/>
</dbReference>
<reference evidence="10" key="1">
    <citation type="submission" date="2023-03" db="EMBL/GenBank/DDBJ databases">
        <title>Massive genome expansion in bonnet fungi (Mycena s.s.) driven by repeated elements and novel gene families across ecological guilds.</title>
        <authorList>
            <consortium name="Lawrence Berkeley National Laboratory"/>
            <person name="Harder C.B."/>
            <person name="Miyauchi S."/>
            <person name="Viragh M."/>
            <person name="Kuo A."/>
            <person name="Thoen E."/>
            <person name="Andreopoulos B."/>
            <person name="Lu D."/>
            <person name="Skrede I."/>
            <person name="Drula E."/>
            <person name="Henrissat B."/>
            <person name="Morin E."/>
            <person name="Kohler A."/>
            <person name="Barry K."/>
            <person name="LaButti K."/>
            <person name="Morin E."/>
            <person name="Salamov A."/>
            <person name="Lipzen A."/>
            <person name="Mereny Z."/>
            <person name="Hegedus B."/>
            <person name="Baldrian P."/>
            <person name="Stursova M."/>
            <person name="Weitz H."/>
            <person name="Taylor A."/>
            <person name="Grigoriev I.V."/>
            <person name="Nagy L.G."/>
            <person name="Martin F."/>
            <person name="Kauserud H."/>
        </authorList>
    </citation>
    <scope>NUCLEOTIDE SEQUENCE</scope>
    <source>
        <strain evidence="10">CBHHK002</strain>
    </source>
</reference>
<dbReference type="GO" id="GO:0003677">
    <property type="term" value="F:DNA binding"/>
    <property type="evidence" value="ECO:0007669"/>
    <property type="project" value="UniProtKB-KW"/>
</dbReference>
<dbReference type="GO" id="GO:0000981">
    <property type="term" value="F:DNA-binding transcription factor activity, RNA polymerase II-specific"/>
    <property type="evidence" value="ECO:0007669"/>
    <property type="project" value="TreeGrafter"/>
</dbReference>
<proteinExistence type="predicted"/>
<dbReference type="PROSITE" id="PS01360">
    <property type="entry name" value="ZF_MYND_1"/>
    <property type="match status" value="1"/>
</dbReference>
<protein>
    <recommendedName>
        <fullName evidence="9">MYND-type domain-containing protein</fullName>
    </recommendedName>
</protein>
<feature type="domain" description="MYND-type" evidence="9">
    <location>
        <begin position="107"/>
        <end position="147"/>
    </location>
</feature>
<accession>A0AAD7ETT7</accession>
<evidence type="ECO:0000256" key="7">
    <source>
        <dbReference type="ARBA" id="ARBA00023242"/>
    </source>
</evidence>
<dbReference type="EMBL" id="JARIHO010000013">
    <property type="protein sequence ID" value="KAJ7351453.1"/>
    <property type="molecule type" value="Genomic_DNA"/>
</dbReference>
<dbReference type="Gene3D" id="6.10.140.2220">
    <property type="match status" value="1"/>
</dbReference>
<name>A0AAD7ETT7_9AGAR</name>
<evidence type="ECO:0000256" key="8">
    <source>
        <dbReference type="PROSITE-ProRule" id="PRU00134"/>
    </source>
</evidence>
<evidence type="ECO:0000256" key="2">
    <source>
        <dbReference type="ARBA" id="ARBA00022771"/>
    </source>
</evidence>
<keyword evidence="6" id="KW-0804">Transcription</keyword>
<evidence type="ECO:0000256" key="5">
    <source>
        <dbReference type="ARBA" id="ARBA00023125"/>
    </source>
</evidence>
<keyword evidence="3" id="KW-0862">Zinc</keyword>
<dbReference type="Pfam" id="PF01753">
    <property type="entry name" value="zf-MYND"/>
    <property type="match status" value="1"/>
</dbReference>
<keyword evidence="11" id="KW-1185">Reference proteome</keyword>
<evidence type="ECO:0000313" key="11">
    <source>
        <dbReference type="Proteomes" id="UP001218218"/>
    </source>
</evidence>
<dbReference type="PANTHER" id="PTHR10237:SF1">
    <property type="entry name" value="DEFORMED EPIDERMAL AUTOREGULATORY FACTOR 1 HOMOLOG"/>
    <property type="match status" value="1"/>
</dbReference>
<keyword evidence="2 8" id="KW-0863">Zinc-finger</keyword>
<dbReference type="Proteomes" id="UP001218218">
    <property type="component" value="Unassembled WGS sequence"/>
</dbReference>
<dbReference type="InterPro" id="IPR002893">
    <property type="entry name" value="Znf_MYND"/>
</dbReference>
<evidence type="ECO:0000313" key="10">
    <source>
        <dbReference type="EMBL" id="KAJ7351453.1"/>
    </source>
</evidence>
<evidence type="ECO:0000256" key="4">
    <source>
        <dbReference type="ARBA" id="ARBA00023015"/>
    </source>
</evidence>
<evidence type="ECO:0000256" key="1">
    <source>
        <dbReference type="ARBA" id="ARBA00022723"/>
    </source>
</evidence>
<keyword evidence="4" id="KW-0805">Transcription regulation</keyword>
<dbReference type="PANTHER" id="PTHR10237">
    <property type="entry name" value="DEFORMED EPIDERMAL AUTOREGULATORY FACTOR 1 HOMOLOG SUPPRESSIN"/>
    <property type="match status" value="1"/>
</dbReference>
<dbReference type="GO" id="GO:0008270">
    <property type="term" value="F:zinc ion binding"/>
    <property type="evidence" value="ECO:0007669"/>
    <property type="project" value="UniProtKB-KW"/>
</dbReference>
<evidence type="ECO:0000256" key="6">
    <source>
        <dbReference type="ARBA" id="ARBA00023163"/>
    </source>
</evidence>
<keyword evidence="5" id="KW-0238">DNA-binding</keyword>
<dbReference type="GO" id="GO:0005634">
    <property type="term" value="C:nucleus"/>
    <property type="evidence" value="ECO:0007669"/>
    <property type="project" value="TreeGrafter"/>
</dbReference>
<comment type="caution">
    <text evidence="10">The sequence shown here is derived from an EMBL/GenBank/DDBJ whole genome shotgun (WGS) entry which is preliminary data.</text>
</comment>